<dbReference type="Pfam" id="PF07731">
    <property type="entry name" value="Cu-oxidase_2"/>
    <property type="match status" value="1"/>
</dbReference>
<dbReference type="InterPro" id="IPR011706">
    <property type="entry name" value="Cu-oxidase_C"/>
</dbReference>
<gene>
    <name evidence="7" type="ORF">LSG31_09090</name>
</gene>
<protein>
    <submittedName>
        <fullName evidence="7">Copper oxidase</fullName>
    </submittedName>
</protein>
<dbReference type="InterPro" id="IPR011707">
    <property type="entry name" value="Cu-oxidase-like_N"/>
</dbReference>
<keyword evidence="3" id="KW-0186">Copper</keyword>
<dbReference type="InterPro" id="IPR008972">
    <property type="entry name" value="Cupredoxin"/>
</dbReference>
<feature type="compositionally biased region" description="Low complexity" evidence="4">
    <location>
        <begin position="365"/>
        <end position="390"/>
    </location>
</feature>
<dbReference type="InterPro" id="IPR045087">
    <property type="entry name" value="Cu-oxidase_fam"/>
</dbReference>
<dbReference type="Proteomes" id="UP000830167">
    <property type="component" value="Chromosome"/>
</dbReference>
<evidence type="ECO:0000256" key="1">
    <source>
        <dbReference type="ARBA" id="ARBA00022723"/>
    </source>
</evidence>
<organism evidence="7 8">
    <name type="scientific">Fodinisporobacter ferrooxydans</name>
    <dbReference type="NCBI Taxonomy" id="2901836"/>
    <lineage>
        <taxon>Bacteria</taxon>
        <taxon>Bacillati</taxon>
        <taxon>Bacillota</taxon>
        <taxon>Bacilli</taxon>
        <taxon>Bacillales</taxon>
        <taxon>Alicyclobacillaceae</taxon>
        <taxon>Fodinisporobacter</taxon>
    </lineage>
</organism>
<name>A0ABY4CRQ4_9BACL</name>
<dbReference type="CDD" id="cd13860">
    <property type="entry name" value="CuRO_1_2dMco_1"/>
    <property type="match status" value="1"/>
</dbReference>
<dbReference type="RefSeq" id="WP_347438973.1">
    <property type="nucleotide sequence ID" value="NZ_CP089291.1"/>
</dbReference>
<dbReference type="PANTHER" id="PTHR11709">
    <property type="entry name" value="MULTI-COPPER OXIDASE"/>
    <property type="match status" value="1"/>
</dbReference>
<evidence type="ECO:0000259" key="6">
    <source>
        <dbReference type="Pfam" id="PF07732"/>
    </source>
</evidence>
<feature type="domain" description="Plastocyanin-like" evidence="5">
    <location>
        <begin position="237"/>
        <end position="335"/>
    </location>
</feature>
<reference evidence="7" key="1">
    <citation type="submission" date="2021-12" db="EMBL/GenBank/DDBJ databases">
        <title>Alicyclobacillaceae gen. nov., sp. nov., isolated from chalcocite enrichment system.</title>
        <authorList>
            <person name="Jiang Z."/>
        </authorList>
    </citation>
    <scope>NUCLEOTIDE SEQUENCE</scope>
    <source>
        <strain evidence="7">MYW30-H2</strain>
    </source>
</reference>
<evidence type="ECO:0000313" key="7">
    <source>
        <dbReference type="EMBL" id="UOF92296.1"/>
    </source>
</evidence>
<evidence type="ECO:0000256" key="2">
    <source>
        <dbReference type="ARBA" id="ARBA00023002"/>
    </source>
</evidence>
<dbReference type="SUPFAM" id="SSF49503">
    <property type="entry name" value="Cupredoxins"/>
    <property type="match status" value="2"/>
</dbReference>
<keyword evidence="2" id="KW-0560">Oxidoreductase</keyword>
<sequence length="398" mass="43386">MSGITKKNFKFFITAVVVLVLVGSGWGIWKGSFFSAQRADASVNPVTPNVPIAKYEMKNGVKVFHLTAEQVKQEVSKGVFVNAWGYNGSTPGPTIVVNEGDKIQVVVDNKLPGPTTVHWHGLIVPNNMDGVPGAEPSPVIEPGKSFTYEFTVKQVGTFMYHSHYQPSKDEMMGLDGMFISLPKNGDTVNGKPVNRDYSILLQEWQLQKPGSANGMDMSQFGEGQVPVGTYDVNPEGMSWNTFTLNGKQFPSTDPMEVKQGDKVLVRLANLSMQSHPMHLHGHNFKVVAKDGNPLPVSAQYMANTINIAPGETYDIEFTADNPGTWVFHCHLPHHTAGLNGKDGGMLTAFHYQGTPWPPAFTAKTNASDTTSNMNNTNQSSDTMQMSGSSSNTMNMPSK</sequence>
<keyword evidence="1" id="KW-0479">Metal-binding</keyword>
<proteinExistence type="predicted"/>
<dbReference type="CDD" id="cd04202">
    <property type="entry name" value="CuRO_D2_2dMcoN_like"/>
    <property type="match status" value="1"/>
</dbReference>
<dbReference type="Pfam" id="PF07732">
    <property type="entry name" value="Cu-oxidase_3"/>
    <property type="match status" value="1"/>
</dbReference>
<dbReference type="EMBL" id="CP089291">
    <property type="protein sequence ID" value="UOF92296.1"/>
    <property type="molecule type" value="Genomic_DNA"/>
</dbReference>
<feature type="domain" description="Plastocyanin-like" evidence="6">
    <location>
        <begin position="72"/>
        <end position="180"/>
    </location>
</feature>
<keyword evidence="8" id="KW-1185">Reference proteome</keyword>
<evidence type="ECO:0000256" key="4">
    <source>
        <dbReference type="SAM" id="MobiDB-lite"/>
    </source>
</evidence>
<accession>A0ABY4CRQ4</accession>
<dbReference type="Gene3D" id="2.60.40.420">
    <property type="entry name" value="Cupredoxins - blue copper proteins"/>
    <property type="match status" value="2"/>
</dbReference>
<evidence type="ECO:0000256" key="3">
    <source>
        <dbReference type="ARBA" id="ARBA00023008"/>
    </source>
</evidence>
<evidence type="ECO:0000313" key="8">
    <source>
        <dbReference type="Proteomes" id="UP000830167"/>
    </source>
</evidence>
<dbReference type="PANTHER" id="PTHR11709:SF394">
    <property type="entry name" value="FI03373P-RELATED"/>
    <property type="match status" value="1"/>
</dbReference>
<evidence type="ECO:0000259" key="5">
    <source>
        <dbReference type="Pfam" id="PF07731"/>
    </source>
</evidence>
<feature type="region of interest" description="Disordered" evidence="4">
    <location>
        <begin position="365"/>
        <end position="398"/>
    </location>
</feature>